<protein>
    <submittedName>
        <fullName evidence="1">Transglutaminase-like cysteine peptidase</fullName>
    </submittedName>
</protein>
<evidence type="ECO:0000313" key="1">
    <source>
        <dbReference type="EMBL" id="WGV17852.1"/>
    </source>
</evidence>
<reference evidence="1 2" key="1">
    <citation type="submission" date="2023-04" db="EMBL/GenBank/DDBJ databases">
        <title>YMD61, complete Genome.</title>
        <authorList>
            <person name="Zhang J."/>
        </authorList>
    </citation>
    <scope>NUCLEOTIDE SEQUENCE [LARGE SCALE GENOMIC DNA]</scope>
    <source>
        <strain evidence="1 2">YMD61</strain>
    </source>
</reference>
<name>A0ABY8QC62_9RHOB</name>
<accession>A0ABY8QC62</accession>
<evidence type="ECO:0000313" key="2">
    <source>
        <dbReference type="Proteomes" id="UP001230978"/>
    </source>
</evidence>
<organism evidence="1 2">
    <name type="scientific">Fuscovulum ytuae</name>
    <dbReference type="NCBI Taxonomy" id="3042299"/>
    <lineage>
        <taxon>Bacteria</taxon>
        <taxon>Pseudomonadati</taxon>
        <taxon>Pseudomonadota</taxon>
        <taxon>Alphaproteobacteria</taxon>
        <taxon>Rhodobacterales</taxon>
        <taxon>Paracoccaceae</taxon>
        <taxon>Fuscovulum</taxon>
    </lineage>
</organism>
<dbReference type="Proteomes" id="UP001230978">
    <property type="component" value="Chromosome"/>
</dbReference>
<keyword evidence="2" id="KW-1185">Reference proteome</keyword>
<gene>
    <name evidence="1" type="ORF">QF092_08770</name>
</gene>
<dbReference type="EMBL" id="CP124535">
    <property type="protein sequence ID" value="WGV17852.1"/>
    <property type="molecule type" value="Genomic_DNA"/>
</dbReference>
<sequence length="75" mass="8341">MQETAADRGGGAPNRLLIAVVLDQKRAPLAVRVLRSDVGDFVLDVLTKRIRPWARIGYAFLRMQDPHDPSGWGQT</sequence>
<dbReference type="Pfam" id="PF06035">
    <property type="entry name" value="Peptidase_C93"/>
    <property type="match status" value="1"/>
</dbReference>
<proteinExistence type="predicted"/>
<dbReference type="InterPro" id="IPR010319">
    <property type="entry name" value="Transglutaminase-like_Cys_pept"/>
</dbReference>